<sequence>MNAASSTTIAAAIKYCKTPKQLLQLHSHTIPSLLQISSSPCLHLAPPTLLRLCNRLPQLCRRSLQPHPPINLLLQQMESVYGVPREIKN</sequence>
<comment type="caution">
    <text evidence="1">The sequence shown here is derived from an EMBL/GenBank/DDBJ whole genome shotgun (WGS) entry which is preliminary data.</text>
</comment>
<dbReference type="Proteomes" id="UP000315295">
    <property type="component" value="Unassembled WGS sequence"/>
</dbReference>
<protein>
    <submittedName>
        <fullName evidence="1">Uncharacterized protein</fullName>
    </submittedName>
</protein>
<reference evidence="1 2" key="1">
    <citation type="journal article" date="2019" name="G3 (Bethesda)">
        <title>Sequencing of a Wild Apple (Malus baccata) Genome Unravels the Differences Between Cultivated and Wild Apple Species Regarding Disease Resistance and Cold Tolerance.</title>
        <authorList>
            <person name="Chen X."/>
        </authorList>
    </citation>
    <scope>NUCLEOTIDE SEQUENCE [LARGE SCALE GENOMIC DNA]</scope>
    <source>
        <strain evidence="2">cv. Shandingzi</strain>
        <tissue evidence="1">Leaves</tissue>
    </source>
</reference>
<evidence type="ECO:0000313" key="1">
    <source>
        <dbReference type="EMBL" id="TQE12852.1"/>
    </source>
</evidence>
<accession>A0A540NP94</accession>
<keyword evidence="2" id="KW-1185">Reference proteome</keyword>
<proteinExistence type="predicted"/>
<organism evidence="1 2">
    <name type="scientific">Malus baccata</name>
    <name type="common">Siberian crab apple</name>
    <name type="synonym">Pyrus baccata</name>
    <dbReference type="NCBI Taxonomy" id="106549"/>
    <lineage>
        <taxon>Eukaryota</taxon>
        <taxon>Viridiplantae</taxon>
        <taxon>Streptophyta</taxon>
        <taxon>Embryophyta</taxon>
        <taxon>Tracheophyta</taxon>
        <taxon>Spermatophyta</taxon>
        <taxon>Magnoliopsida</taxon>
        <taxon>eudicotyledons</taxon>
        <taxon>Gunneridae</taxon>
        <taxon>Pentapetalae</taxon>
        <taxon>rosids</taxon>
        <taxon>fabids</taxon>
        <taxon>Rosales</taxon>
        <taxon>Rosaceae</taxon>
        <taxon>Amygdaloideae</taxon>
        <taxon>Maleae</taxon>
        <taxon>Malus</taxon>
    </lineage>
</organism>
<gene>
    <name evidence="1" type="ORF">C1H46_001498</name>
</gene>
<evidence type="ECO:0000313" key="2">
    <source>
        <dbReference type="Proteomes" id="UP000315295"/>
    </source>
</evidence>
<dbReference type="AlphaFoldDB" id="A0A540NP94"/>
<dbReference type="EMBL" id="VIEB01000015">
    <property type="protein sequence ID" value="TQE12852.1"/>
    <property type="molecule type" value="Genomic_DNA"/>
</dbReference>
<name>A0A540NP94_MALBA</name>